<dbReference type="HOGENOM" id="CLU_024934_6_0_1"/>
<evidence type="ECO:0000256" key="4">
    <source>
        <dbReference type="ARBA" id="ARBA00023242"/>
    </source>
</evidence>
<dbReference type="GO" id="GO:0008270">
    <property type="term" value="F:zinc ion binding"/>
    <property type="evidence" value="ECO:0007669"/>
    <property type="project" value="InterPro"/>
</dbReference>
<dbReference type="PROSITE" id="PS50048">
    <property type="entry name" value="ZN2_CY6_FUNGAL_2"/>
    <property type="match status" value="1"/>
</dbReference>
<keyword evidence="2" id="KW-0238">DNA-binding</keyword>
<dbReference type="PROSITE" id="PS00463">
    <property type="entry name" value="ZN2_CY6_FUNGAL_1"/>
    <property type="match status" value="1"/>
</dbReference>
<dbReference type="PANTHER" id="PTHR47657">
    <property type="entry name" value="STEROL REGULATORY ELEMENT-BINDING PROTEIN ECM22"/>
    <property type="match status" value="1"/>
</dbReference>
<sequence length="404" mass="46427">MTEVPPIISFINEQQRQQQASGRRKGVKQFHRKSRVGCQRCRTKRIKCDETKPVCRNCERVEEPCIYDRLPKDESMEAGEPAETKDRRILELKLMHLYITETGPTIAFDPETSYEVFVDALPRMAFQSDGLLYSIYAVTSLHQARKISSTISESSMLEHHHRYLQLAFKHHHKELISFSKEKADVIMLTTHLMRLVAFVMLSERILEPYAPPIEWLRITSSNAKFFQTAMEAIGDDPSTCTAKLIRSTPLTLDEDNAQHDFPDPRPSFEHILTARSKDPDDNDDPVFWDDGVRVAYEGAMGYLGSIFRILHNYDGPPGPIRRRIVVFPFIVDPRFIDLVAEGRPRALVILAHFFALIVFLDTYWFVGNTGAREVRAIAAHLPPFWQGLMGFPLYIVENGFTCKR</sequence>
<evidence type="ECO:0000256" key="2">
    <source>
        <dbReference type="ARBA" id="ARBA00023125"/>
    </source>
</evidence>
<keyword evidence="5" id="KW-0812">Transmembrane</keyword>
<dbReference type="InterPro" id="IPR036864">
    <property type="entry name" value="Zn2-C6_fun-type_DNA-bd_sf"/>
</dbReference>
<dbReference type="Proteomes" id="UP000023758">
    <property type="component" value="Unassembled WGS sequence"/>
</dbReference>
<evidence type="ECO:0000256" key="5">
    <source>
        <dbReference type="SAM" id="Phobius"/>
    </source>
</evidence>
<accession>A0A022W2M2</accession>
<reference evidence="7" key="1">
    <citation type="submission" date="2014-02" db="EMBL/GenBank/DDBJ databases">
        <title>The Genome Sequence of Trichophyton rubrum (morphotype fischeri) CBS 288.86.</title>
        <authorList>
            <consortium name="The Broad Institute Genomics Platform"/>
            <person name="Cuomo C.A."/>
            <person name="White T.C."/>
            <person name="Graser Y."/>
            <person name="Martinez-Rossi N."/>
            <person name="Heitman J."/>
            <person name="Young S.K."/>
            <person name="Zeng Q."/>
            <person name="Gargeya S."/>
            <person name="Abouelleil A."/>
            <person name="Alvarado L."/>
            <person name="Chapman S.B."/>
            <person name="Gainer-Dewar J."/>
            <person name="Goldberg J."/>
            <person name="Griggs A."/>
            <person name="Gujja S."/>
            <person name="Hansen M."/>
            <person name="Howarth C."/>
            <person name="Imamovic A."/>
            <person name="Larimer J."/>
            <person name="Martinez D."/>
            <person name="Murphy C."/>
            <person name="Pearson M.D."/>
            <person name="Persinoti G."/>
            <person name="Poon T."/>
            <person name="Priest M."/>
            <person name="Roberts A.D."/>
            <person name="Saif S."/>
            <person name="Shea T.D."/>
            <person name="Sykes S.N."/>
            <person name="Wortman J."/>
            <person name="Nusbaum C."/>
            <person name="Birren B."/>
        </authorList>
    </citation>
    <scope>NUCLEOTIDE SEQUENCE [LARGE SCALE GENOMIC DNA]</scope>
    <source>
        <strain evidence="7">CBS 288.86</strain>
    </source>
</reference>
<feature type="transmembrane region" description="Helical" evidence="5">
    <location>
        <begin position="346"/>
        <end position="366"/>
    </location>
</feature>
<name>A0A022W2M2_TRIRU</name>
<gene>
    <name evidence="7" type="ORF">H103_04573</name>
</gene>
<dbReference type="SUPFAM" id="SSF57701">
    <property type="entry name" value="Zn2/Cys6 DNA-binding domain"/>
    <property type="match status" value="1"/>
</dbReference>
<keyword evidence="5" id="KW-0472">Membrane</keyword>
<dbReference type="InterPro" id="IPR052400">
    <property type="entry name" value="Zn2-C6_fungal_TF"/>
</dbReference>
<dbReference type="AlphaFoldDB" id="A0A022W2M2"/>
<proteinExistence type="predicted"/>
<dbReference type="Pfam" id="PF00172">
    <property type="entry name" value="Zn_clus"/>
    <property type="match status" value="1"/>
</dbReference>
<dbReference type="SMART" id="SM00066">
    <property type="entry name" value="GAL4"/>
    <property type="match status" value="1"/>
</dbReference>
<keyword evidence="3" id="KW-0804">Transcription</keyword>
<evidence type="ECO:0000256" key="1">
    <source>
        <dbReference type="ARBA" id="ARBA00023015"/>
    </source>
</evidence>
<evidence type="ECO:0000256" key="3">
    <source>
        <dbReference type="ARBA" id="ARBA00023163"/>
    </source>
</evidence>
<dbReference type="GO" id="GO:0000981">
    <property type="term" value="F:DNA-binding transcription factor activity, RNA polymerase II-specific"/>
    <property type="evidence" value="ECO:0007669"/>
    <property type="project" value="InterPro"/>
</dbReference>
<feature type="domain" description="Zn(2)-C6 fungal-type" evidence="6">
    <location>
        <begin position="37"/>
        <end position="67"/>
    </location>
</feature>
<keyword evidence="1" id="KW-0805">Transcription regulation</keyword>
<organism evidence="7">
    <name type="scientific">Trichophyton rubrum CBS 288.86</name>
    <dbReference type="NCBI Taxonomy" id="1215330"/>
    <lineage>
        <taxon>Eukaryota</taxon>
        <taxon>Fungi</taxon>
        <taxon>Dikarya</taxon>
        <taxon>Ascomycota</taxon>
        <taxon>Pezizomycotina</taxon>
        <taxon>Eurotiomycetes</taxon>
        <taxon>Eurotiomycetidae</taxon>
        <taxon>Onygenales</taxon>
        <taxon>Arthrodermataceae</taxon>
        <taxon>Trichophyton</taxon>
    </lineage>
</organism>
<dbReference type="CDD" id="cd00067">
    <property type="entry name" value="GAL4"/>
    <property type="match status" value="1"/>
</dbReference>
<dbReference type="EMBL" id="KK207854">
    <property type="protein sequence ID" value="EZF52323.1"/>
    <property type="molecule type" value="Genomic_DNA"/>
</dbReference>
<keyword evidence="4" id="KW-0539">Nucleus</keyword>
<dbReference type="OrthoDB" id="5350673at2759"/>
<dbReference type="Gene3D" id="4.10.240.10">
    <property type="entry name" value="Zn(2)-C6 fungal-type DNA-binding domain"/>
    <property type="match status" value="1"/>
</dbReference>
<evidence type="ECO:0000313" key="7">
    <source>
        <dbReference type="EMBL" id="EZF52323.1"/>
    </source>
</evidence>
<dbReference type="InterPro" id="IPR001138">
    <property type="entry name" value="Zn2Cys6_DnaBD"/>
</dbReference>
<evidence type="ECO:0000259" key="6">
    <source>
        <dbReference type="PROSITE" id="PS50048"/>
    </source>
</evidence>
<keyword evidence="5" id="KW-1133">Transmembrane helix</keyword>
<protein>
    <recommendedName>
        <fullName evidence="6">Zn(2)-C6 fungal-type domain-containing protein</fullName>
    </recommendedName>
</protein>
<dbReference type="GO" id="GO:0003677">
    <property type="term" value="F:DNA binding"/>
    <property type="evidence" value="ECO:0007669"/>
    <property type="project" value="UniProtKB-KW"/>
</dbReference>
<dbReference type="PANTHER" id="PTHR47657:SF14">
    <property type="entry name" value="ZN(2)-C6 FUNGAL-TYPE DOMAIN-CONTAINING PROTEIN"/>
    <property type="match status" value="1"/>
</dbReference>